<dbReference type="InterPro" id="IPR036453">
    <property type="entry name" value="GluRdtase_dimer_dom_sf"/>
</dbReference>
<dbReference type="SUPFAM" id="SSF69075">
    <property type="entry name" value="Glutamyl tRNA-reductase dimerization domain"/>
    <property type="match status" value="1"/>
</dbReference>
<dbReference type="RefSeq" id="WP_147147854.1">
    <property type="nucleotide sequence ID" value="NZ_BJXN01000011.1"/>
</dbReference>
<evidence type="ECO:0000313" key="19">
    <source>
        <dbReference type="Proteomes" id="UP000321827"/>
    </source>
</evidence>
<dbReference type="SUPFAM" id="SSF69742">
    <property type="entry name" value="Glutamyl tRNA-reductase catalytic, N-terminal domain"/>
    <property type="match status" value="1"/>
</dbReference>
<proteinExistence type="inferred from homology"/>
<dbReference type="EMBL" id="BJXN01000011">
    <property type="protein sequence ID" value="GEM90265.1"/>
    <property type="molecule type" value="Genomic_DNA"/>
</dbReference>
<dbReference type="CDD" id="cd05213">
    <property type="entry name" value="NAD_bind_Glutamyl_tRNA_reduct"/>
    <property type="match status" value="1"/>
</dbReference>
<comment type="similarity">
    <text evidence="2 9 14">Belongs to the glutamyl-tRNA reductase family.</text>
</comment>
<feature type="active site" description="Nucleophile" evidence="9 10">
    <location>
        <position position="50"/>
    </location>
</feature>
<accession>A0A511RKW2</accession>
<dbReference type="HAMAP" id="MF_00087">
    <property type="entry name" value="Glu_tRNA_reductase"/>
    <property type="match status" value="1"/>
</dbReference>
<evidence type="ECO:0000256" key="4">
    <source>
        <dbReference type="ARBA" id="ARBA00022857"/>
    </source>
</evidence>
<evidence type="ECO:0000256" key="12">
    <source>
        <dbReference type="PIRSR" id="PIRSR000445-3"/>
    </source>
</evidence>
<feature type="binding site" evidence="9 11">
    <location>
        <begin position="105"/>
        <end position="107"/>
    </location>
    <ligand>
        <name>substrate</name>
    </ligand>
</feature>
<dbReference type="InterPro" id="IPR000343">
    <property type="entry name" value="4pyrrol_synth_GluRdtase"/>
</dbReference>
<dbReference type="Pfam" id="PF01488">
    <property type="entry name" value="Shikimate_DH"/>
    <property type="match status" value="1"/>
</dbReference>
<dbReference type="AlphaFoldDB" id="A0A511RKW2"/>
<dbReference type="FunFam" id="3.30.460.30:FF:000001">
    <property type="entry name" value="Glutamyl-tRNA reductase"/>
    <property type="match status" value="1"/>
</dbReference>
<dbReference type="Gene3D" id="3.30.460.30">
    <property type="entry name" value="Glutamyl-tRNA reductase, N-terminal domain"/>
    <property type="match status" value="1"/>
</dbReference>
<dbReference type="InterPro" id="IPR036343">
    <property type="entry name" value="GluRdtase_N_sf"/>
</dbReference>
<comment type="subunit">
    <text evidence="9">Homodimer.</text>
</comment>
<reference evidence="18 19" key="1">
    <citation type="submission" date="2019-07" db="EMBL/GenBank/DDBJ databases">
        <title>Whole genome shotgun sequence of Oceanithermus desulfurans NBRC 100063.</title>
        <authorList>
            <person name="Hosoyama A."/>
            <person name="Uohara A."/>
            <person name="Ohji S."/>
            <person name="Ichikawa N."/>
        </authorList>
    </citation>
    <scope>NUCLEOTIDE SEQUENCE [LARGE SCALE GENOMIC DNA]</scope>
    <source>
        <strain evidence="18 19">NBRC 100063</strain>
    </source>
</reference>
<feature type="domain" description="Glutamyl-tRNA reductase N-terminal" evidence="17">
    <location>
        <begin position="8"/>
        <end position="147"/>
    </location>
</feature>
<evidence type="ECO:0000256" key="9">
    <source>
        <dbReference type="HAMAP-Rule" id="MF_00087"/>
    </source>
</evidence>
<dbReference type="FunFam" id="3.40.50.720:FF:000031">
    <property type="entry name" value="Glutamyl-tRNA reductase"/>
    <property type="match status" value="1"/>
</dbReference>
<feature type="domain" description="Tetrapyrrole biosynthesis glutamyl-tRNA reductase dimerisation" evidence="15">
    <location>
        <begin position="311"/>
        <end position="384"/>
    </location>
</feature>
<dbReference type="PANTHER" id="PTHR43013:SF1">
    <property type="entry name" value="GLUTAMYL-TRNA REDUCTASE"/>
    <property type="match status" value="1"/>
</dbReference>
<feature type="binding site" evidence="9 11">
    <location>
        <position position="111"/>
    </location>
    <ligand>
        <name>substrate</name>
    </ligand>
</feature>
<feature type="site" description="Important for activity" evidence="9 13">
    <location>
        <position position="90"/>
    </location>
</feature>
<dbReference type="Pfam" id="PF05201">
    <property type="entry name" value="GlutR_N"/>
    <property type="match status" value="1"/>
</dbReference>
<evidence type="ECO:0000256" key="11">
    <source>
        <dbReference type="PIRSR" id="PIRSR000445-2"/>
    </source>
</evidence>
<dbReference type="UniPathway" id="UPA00251">
    <property type="reaction ID" value="UER00316"/>
</dbReference>
<evidence type="ECO:0000256" key="6">
    <source>
        <dbReference type="ARBA" id="ARBA00023244"/>
    </source>
</evidence>
<dbReference type="GO" id="GO:0019353">
    <property type="term" value="P:protoporphyrinogen IX biosynthetic process from glutamate"/>
    <property type="evidence" value="ECO:0007669"/>
    <property type="project" value="TreeGrafter"/>
</dbReference>
<comment type="function">
    <text evidence="9">Catalyzes the NADPH-dependent reduction of glutamyl-tRNA(Glu) to glutamate 1-semialdehyde (GSA).</text>
</comment>
<comment type="miscellaneous">
    <text evidence="9">During catalysis, the active site Cys acts as a nucleophile attacking the alpha-carbonyl group of tRNA-bound glutamate with the formation of a thioester intermediate between enzyme and glutamate, and the concomitant release of tRNA(Glu). The thioester intermediate is finally reduced by direct hydride transfer from NADPH, to form the product GSA.</text>
</comment>
<keyword evidence="6 9" id="KW-0627">Porphyrin biosynthesis</keyword>
<feature type="binding site" evidence="9 11">
    <location>
        <position position="100"/>
    </location>
    <ligand>
        <name>substrate</name>
    </ligand>
</feature>
<gene>
    <name evidence="9 18" type="primary">hemA</name>
    <name evidence="18" type="ORF">ODE01S_16990</name>
</gene>
<feature type="domain" description="Quinate/shikimate 5-dehydrogenase/glutamyl-tRNA reductase" evidence="16">
    <location>
        <begin position="162"/>
        <end position="296"/>
    </location>
</feature>
<evidence type="ECO:0000256" key="1">
    <source>
        <dbReference type="ARBA" id="ARBA00005059"/>
    </source>
</evidence>
<dbReference type="EC" id="1.2.1.70" evidence="3 9"/>
<dbReference type="InterPro" id="IPR018214">
    <property type="entry name" value="GluRdtase_CS"/>
</dbReference>
<evidence type="ECO:0000256" key="14">
    <source>
        <dbReference type="RuleBase" id="RU000584"/>
    </source>
</evidence>
<feature type="binding site" evidence="9 11">
    <location>
        <begin position="49"/>
        <end position="52"/>
    </location>
    <ligand>
        <name>substrate</name>
    </ligand>
</feature>
<dbReference type="InterPro" id="IPR006151">
    <property type="entry name" value="Shikm_DH/Glu-tRNA_Rdtase"/>
</dbReference>
<dbReference type="GO" id="GO:0008883">
    <property type="term" value="F:glutamyl-tRNA reductase activity"/>
    <property type="evidence" value="ECO:0007669"/>
    <property type="project" value="UniProtKB-UniRule"/>
</dbReference>
<keyword evidence="5 9" id="KW-0560">Oxidoreductase</keyword>
<dbReference type="OrthoDB" id="110209at2"/>
<sequence length="397" mass="43371">MEPPLELVGISHKTAPIGVRECVAVSGARLAALLEELADEADEAVVVSTCNRTEVYLVRPRRPALEIYRDHLGHYTDYAYRHRGLAALRHLFRVAAGLDSLVVGEAQILGQVKSGLFAARQAGTTGPISEQAFQTAIAAGKRARAETAIGRGATSVAYAAVDLARAVFGDLAGLRALVLGAGEMAERVLEHLAHYGAREVWVLNRTPENAEKLAGRYGGRACGMEHVAEALAWADIVIASAAAPHYVVRQSRVREVLERRTQPLFLIDIALPRNVEPAVARLPGAYLYNLDDLETVAEKNRAARAGELPRVERIVADELAGWMEWYAGHVAADRIQRLKAWIEDGLRRELEAALGGAAREEELERLVRRLVGKTAHPLIRMAKDPKLGPRLERMLEG</sequence>
<dbReference type="GO" id="GO:0050661">
    <property type="term" value="F:NADP binding"/>
    <property type="evidence" value="ECO:0007669"/>
    <property type="project" value="InterPro"/>
</dbReference>
<dbReference type="Proteomes" id="UP000321827">
    <property type="component" value="Unassembled WGS sequence"/>
</dbReference>
<evidence type="ECO:0000256" key="7">
    <source>
        <dbReference type="ARBA" id="ARBA00047464"/>
    </source>
</evidence>
<organism evidence="18 19">
    <name type="scientific">Oceanithermus desulfurans NBRC 100063</name>
    <dbReference type="NCBI Taxonomy" id="1227550"/>
    <lineage>
        <taxon>Bacteria</taxon>
        <taxon>Thermotogati</taxon>
        <taxon>Deinococcota</taxon>
        <taxon>Deinococci</taxon>
        <taxon>Thermales</taxon>
        <taxon>Thermaceae</taxon>
        <taxon>Oceanithermus</taxon>
    </lineage>
</organism>
<evidence type="ECO:0000256" key="13">
    <source>
        <dbReference type="PIRSR" id="PIRSR000445-4"/>
    </source>
</evidence>
<comment type="caution">
    <text evidence="18">The sequence shown here is derived from an EMBL/GenBank/DDBJ whole genome shotgun (WGS) entry which is preliminary data.</text>
</comment>
<evidence type="ECO:0000259" key="17">
    <source>
        <dbReference type="Pfam" id="PF05201"/>
    </source>
</evidence>
<evidence type="ECO:0000256" key="2">
    <source>
        <dbReference type="ARBA" id="ARBA00005916"/>
    </source>
</evidence>
<feature type="binding site" evidence="9 12">
    <location>
        <begin position="180"/>
        <end position="185"/>
    </location>
    <ligand>
        <name>NADP(+)</name>
        <dbReference type="ChEBI" id="CHEBI:58349"/>
    </ligand>
</feature>
<dbReference type="PANTHER" id="PTHR43013">
    <property type="entry name" value="GLUTAMYL-TRNA REDUCTASE"/>
    <property type="match status" value="1"/>
</dbReference>
<dbReference type="Pfam" id="PF00745">
    <property type="entry name" value="GlutR_dimer"/>
    <property type="match status" value="1"/>
</dbReference>
<protein>
    <recommendedName>
        <fullName evidence="8 9">Glutamyl-tRNA reductase</fullName>
        <shortName evidence="9">GluTR</shortName>
        <ecNumber evidence="3 9">1.2.1.70</ecNumber>
    </recommendedName>
</protein>
<evidence type="ECO:0000259" key="15">
    <source>
        <dbReference type="Pfam" id="PF00745"/>
    </source>
</evidence>
<dbReference type="NCBIfam" id="TIGR01035">
    <property type="entry name" value="hemA"/>
    <property type="match status" value="1"/>
</dbReference>
<comment type="catalytic activity">
    <reaction evidence="7 9 14">
        <text>(S)-4-amino-5-oxopentanoate + tRNA(Glu) + NADP(+) = L-glutamyl-tRNA(Glu) + NADPH + H(+)</text>
        <dbReference type="Rhea" id="RHEA:12344"/>
        <dbReference type="Rhea" id="RHEA-COMP:9663"/>
        <dbReference type="Rhea" id="RHEA-COMP:9680"/>
        <dbReference type="ChEBI" id="CHEBI:15378"/>
        <dbReference type="ChEBI" id="CHEBI:57501"/>
        <dbReference type="ChEBI" id="CHEBI:57783"/>
        <dbReference type="ChEBI" id="CHEBI:58349"/>
        <dbReference type="ChEBI" id="CHEBI:78442"/>
        <dbReference type="ChEBI" id="CHEBI:78520"/>
        <dbReference type="EC" id="1.2.1.70"/>
    </reaction>
</comment>
<evidence type="ECO:0000313" key="18">
    <source>
        <dbReference type="EMBL" id="GEM90265.1"/>
    </source>
</evidence>
<dbReference type="PIRSF" id="PIRSF000445">
    <property type="entry name" value="4pyrrol_synth_GluRdtase"/>
    <property type="match status" value="1"/>
</dbReference>
<dbReference type="InterPro" id="IPR015895">
    <property type="entry name" value="4pyrrol_synth_GluRdtase_N"/>
</dbReference>
<name>A0A511RKW2_9DEIN</name>
<dbReference type="Gene3D" id="3.40.50.720">
    <property type="entry name" value="NAD(P)-binding Rossmann-like Domain"/>
    <property type="match status" value="1"/>
</dbReference>
<evidence type="ECO:0000256" key="10">
    <source>
        <dbReference type="PIRSR" id="PIRSR000445-1"/>
    </source>
</evidence>
<evidence type="ECO:0000259" key="16">
    <source>
        <dbReference type="Pfam" id="PF01488"/>
    </source>
</evidence>
<evidence type="ECO:0000256" key="5">
    <source>
        <dbReference type="ARBA" id="ARBA00023002"/>
    </source>
</evidence>
<comment type="domain">
    <text evidence="9">Possesses an unusual extended V-shaped dimeric structure with each monomer consisting of three distinct domains arranged along a curved 'spinal' alpha-helix. The N-terminal catalytic domain specifically recognizes the glutamate moiety of the substrate. The second domain is the NADPH-binding domain, and the third C-terminal domain is responsible for dimerization.</text>
</comment>
<evidence type="ECO:0000256" key="3">
    <source>
        <dbReference type="ARBA" id="ARBA00012970"/>
    </source>
</evidence>
<dbReference type="PROSITE" id="PS00747">
    <property type="entry name" value="GLUTR"/>
    <property type="match status" value="1"/>
</dbReference>
<comment type="pathway">
    <text evidence="1 9 14">Porphyrin-containing compound metabolism; protoporphyrin-IX biosynthesis; 5-aminolevulinate from L-glutamyl-tRNA(Glu): step 1/2.</text>
</comment>
<dbReference type="InterPro" id="IPR036291">
    <property type="entry name" value="NAD(P)-bd_dom_sf"/>
</dbReference>
<keyword evidence="4 9" id="KW-0521">NADP</keyword>
<evidence type="ECO:0000256" key="8">
    <source>
        <dbReference type="ARBA" id="ARBA00068659"/>
    </source>
</evidence>
<dbReference type="SUPFAM" id="SSF51735">
    <property type="entry name" value="NAD(P)-binding Rossmann-fold domains"/>
    <property type="match status" value="1"/>
</dbReference>
<dbReference type="InterPro" id="IPR015896">
    <property type="entry name" value="4pyrrol_synth_GluRdtase_dimer"/>
</dbReference>